<accession>A0A556U879</accession>
<evidence type="ECO:0000256" key="4">
    <source>
        <dbReference type="ARBA" id="ARBA00023125"/>
    </source>
</evidence>
<proteinExistence type="inferred from homology"/>
<dbReference type="PANTHER" id="PTHR46600:SF7">
    <property type="entry name" value="SI:DKEY-228B2.6-RELATED"/>
    <property type="match status" value="1"/>
</dbReference>
<evidence type="ECO:0000313" key="10">
    <source>
        <dbReference type="Proteomes" id="UP000319801"/>
    </source>
</evidence>
<keyword evidence="6" id="KW-0805">Transcription regulation</keyword>
<feature type="domain" description="THAP-type" evidence="8">
    <location>
        <begin position="31"/>
        <end position="113"/>
    </location>
</feature>
<keyword evidence="1" id="KW-0479">Metal-binding</keyword>
<dbReference type="OrthoDB" id="10020990at2759"/>
<dbReference type="InterPro" id="IPR006612">
    <property type="entry name" value="THAP_Znf"/>
</dbReference>
<evidence type="ECO:0000256" key="2">
    <source>
        <dbReference type="ARBA" id="ARBA00022771"/>
    </source>
</evidence>
<dbReference type="Gene3D" id="6.20.210.20">
    <property type="entry name" value="THAP domain"/>
    <property type="match status" value="1"/>
</dbReference>
<evidence type="ECO:0000256" key="3">
    <source>
        <dbReference type="ARBA" id="ARBA00022833"/>
    </source>
</evidence>
<dbReference type="PROSITE" id="PS50280">
    <property type="entry name" value="SET"/>
    <property type="match status" value="1"/>
</dbReference>
<evidence type="ECO:0000259" key="7">
    <source>
        <dbReference type="PROSITE" id="PS50280"/>
    </source>
</evidence>
<keyword evidence="6" id="KW-0175">Coiled coil</keyword>
<name>A0A556U879_BAGYA</name>
<dbReference type="GO" id="GO:0001935">
    <property type="term" value="P:endothelial cell proliferation"/>
    <property type="evidence" value="ECO:0007669"/>
    <property type="project" value="UniProtKB-UniRule"/>
</dbReference>
<dbReference type="SMART" id="SM00692">
    <property type="entry name" value="DM3"/>
    <property type="match status" value="1"/>
</dbReference>
<dbReference type="InterPro" id="IPR046341">
    <property type="entry name" value="SET_dom_sf"/>
</dbReference>
<dbReference type="Pfam" id="PF21549">
    <property type="entry name" value="PRDM2_PR"/>
    <property type="match status" value="2"/>
</dbReference>
<dbReference type="GO" id="GO:0005654">
    <property type="term" value="C:nucleoplasm"/>
    <property type="evidence" value="ECO:0007669"/>
    <property type="project" value="UniProtKB-SubCell"/>
</dbReference>
<dbReference type="InterPro" id="IPR038441">
    <property type="entry name" value="THAP_Znf_sf"/>
</dbReference>
<reference evidence="9 10" key="1">
    <citation type="journal article" date="2019" name="Genome Biol. Evol.">
        <title>Whole-Genome Sequencing of the Giant Devil Catfish, Bagarius yarrelli.</title>
        <authorList>
            <person name="Jiang W."/>
            <person name="Lv Y."/>
            <person name="Cheng L."/>
            <person name="Yang K."/>
            <person name="Chao B."/>
            <person name="Wang X."/>
            <person name="Li Y."/>
            <person name="Pan X."/>
            <person name="You X."/>
            <person name="Zhang Y."/>
            <person name="Yang J."/>
            <person name="Li J."/>
            <person name="Zhang X."/>
            <person name="Liu S."/>
            <person name="Sun C."/>
            <person name="Yang J."/>
            <person name="Shi Q."/>
        </authorList>
    </citation>
    <scope>NUCLEOTIDE SEQUENCE [LARGE SCALE GENOMIC DNA]</scope>
    <source>
        <strain evidence="9">JWS20170419001</strain>
        <tissue evidence="9">Muscle</tissue>
    </source>
</reference>
<comment type="subcellular location">
    <subcellularLocation>
        <location evidence="6">Nucleus</location>
        <location evidence="6">Nucleoplasm</location>
    </subcellularLocation>
</comment>
<dbReference type="Pfam" id="PF05485">
    <property type="entry name" value="THAP"/>
    <property type="match status" value="1"/>
</dbReference>
<dbReference type="Proteomes" id="UP000319801">
    <property type="component" value="Unassembled WGS sequence"/>
</dbReference>
<dbReference type="SMART" id="SM00980">
    <property type="entry name" value="THAP"/>
    <property type="match status" value="1"/>
</dbReference>
<gene>
    <name evidence="9" type="ORF">Baya_9753</name>
</gene>
<dbReference type="EMBL" id="VCAZ01000062">
    <property type="protein sequence ID" value="TSN95639.1"/>
    <property type="molecule type" value="Genomic_DNA"/>
</dbReference>
<dbReference type="GO" id="GO:0000978">
    <property type="term" value="F:RNA polymerase II cis-regulatory region sequence-specific DNA binding"/>
    <property type="evidence" value="ECO:0007669"/>
    <property type="project" value="TreeGrafter"/>
</dbReference>
<dbReference type="GO" id="GO:0006357">
    <property type="term" value="P:regulation of transcription by RNA polymerase II"/>
    <property type="evidence" value="ECO:0007669"/>
    <property type="project" value="TreeGrafter"/>
</dbReference>
<dbReference type="AlphaFoldDB" id="A0A556U879"/>
<dbReference type="PANTHER" id="PTHR46600">
    <property type="entry name" value="THAP DOMAIN-CONTAINING"/>
    <property type="match status" value="1"/>
</dbReference>
<dbReference type="GO" id="GO:0032259">
    <property type="term" value="P:methylation"/>
    <property type="evidence" value="ECO:0007669"/>
    <property type="project" value="UniProtKB-KW"/>
</dbReference>
<dbReference type="GO" id="GO:0003700">
    <property type="term" value="F:DNA-binding transcription factor activity"/>
    <property type="evidence" value="ECO:0007669"/>
    <property type="project" value="UniProtKB-UniRule"/>
</dbReference>
<evidence type="ECO:0000256" key="6">
    <source>
        <dbReference type="RuleBase" id="RU369073"/>
    </source>
</evidence>
<comment type="caution">
    <text evidence="9">The sequence shown here is derived from an EMBL/GenBank/DDBJ whole genome shotgun (WGS) entry which is preliminary data.</text>
</comment>
<feature type="domain" description="SET" evidence="7">
    <location>
        <begin position="339"/>
        <end position="419"/>
    </location>
</feature>
<evidence type="ECO:0000256" key="5">
    <source>
        <dbReference type="PROSITE-ProRule" id="PRU00309"/>
    </source>
</evidence>
<dbReference type="Gene3D" id="2.170.270.10">
    <property type="entry name" value="SET domain"/>
    <property type="match status" value="2"/>
</dbReference>
<dbReference type="PROSITE" id="PS50950">
    <property type="entry name" value="ZF_THAP"/>
    <property type="match status" value="1"/>
</dbReference>
<evidence type="ECO:0000313" key="9">
    <source>
        <dbReference type="EMBL" id="TSN95639.1"/>
    </source>
</evidence>
<keyword evidence="9" id="KW-0489">Methyltransferase</keyword>
<evidence type="ECO:0000259" key="8">
    <source>
        <dbReference type="PROSITE" id="PS50950"/>
    </source>
</evidence>
<comment type="similarity">
    <text evidence="6">Belongs to the THAP1 family.</text>
</comment>
<dbReference type="SUPFAM" id="SSF57716">
    <property type="entry name" value="Glucocorticoid receptor-like (DNA-binding domain)"/>
    <property type="match status" value="1"/>
</dbReference>
<dbReference type="GO" id="GO:0008168">
    <property type="term" value="F:methyltransferase activity"/>
    <property type="evidence" value="ECO:0007669"/>
    <property type="project" value="UniProtKB-KW"/>
</dbReference>
<keyword evidence="6" id="KW-0539">Nucleus</keyword>
<comment type="function">
    <text evidence="6">DNA-binding transcription regulator that regulates endothelial cell proliferation and G1/S cell-cycle progression. Specifically binds the 5'-[AT]NTNN[GT]GGCA[AGT]-3' core DNA sequence and acts by modulating expression of pRB-E2F cell-cycle target genes.</text>
</comment>
<sequence>MFGNAVLDHQVQSLTVQDLWRTVDNPRKDGTSSYYCCVLRCTASSNINSYLSFHTFPKDKEMQKMWLDNIRRDFKITNQTRVCSRHFLSADLVEPSGPTGRRCLKDNAVPVLFHWNNFSFTVPAPCTGDWDSNDSLMFGKYSDHDYCSTAEPADALHLSLDHIEHSYAEKTCLRNKTAENSITHNSRICSGRSPASNDFRATEIEIADHSPGSDVPTQLCKSEQTETCTDSEEMISSPLGDTTSADEVDEGLLKIIKVEECEDFANFGEGTSSFLKQDISEEQQTKEVKEEEPEHECLYCEKCKSFYINKCEFHGPAVFIPDTPVPAGVTGRARLTLPLGLEVRQSEIFEAGLGVFNKGETIPVGVNFGPYEGELVDRDEALNSGYSWVNLVAFQYRGGIYYRCRQPIEPRQELLVWYSEEYPRDHSLEFNCLWNKKASMNSNV</sequence>
<keyword evidence="6" id="KW-0131">Cell cycle</keyword>
<dbReference type="InterPro" id="IPR001214">
    <property type="entry name" value="SET_dom"/>
</dbReference>
<keyword evidence="10" id="KW-1185">Reference proteome</keyword>
<keyword evidence="6" id="KW-0804">Transcription</keyword>
<dbReference type="InterPro" id="IPR026516">
    <property type="entry name" value="THAP1/10"/>
</dbReference>
<organism evidence="9 10">
    <name type="scientific">Bagarius yarrelli</name>
    <name type="common">Goonch</name>
    <name type="synonym">Bagrus yarrelli</name>
    <dbReference type="NCBI Taxonomy" id="175774"/>
    <lineage>
        <taxon>Eukaryota</taxon>
        <taxon>Metazoa</taxon>
        <taxon>Chordata</taxon>
        <taxon>Craniata</taxon>
        <taxon>Vertebrata</taxon>
        <taxon>Euteleostomi</taxon>
        <taxon>Actinopterygii</taxon>
        <taxon>Neopterygii</taxon>
        <taxon>Teleostei</taxon>
        <taxon>Ostariophysi</taxon>
        <taxon>Siluriformes</taxon>
        <taxon>Sisoridae</taxon>
        <taxon>Sisorinae</taxon>
        <taxon>Bagarius</taxon>
    </lineage>
</organism>
<keyword evidence="9" id="KW-0808">Transferase</keyword>
<keyword evidence="2 5" id="KW-0863">Zinc-finger</keyword>
<keyword evidence="3" id="KW-0862">Zinc</keyword>
<dbReference type="GO" id="GO:0008270">
    <property type="term" value="F:zinc ion binding"/>
    <property type="evidence" value="ECO:0007669"/>
    <property type="project" value="UniProtKB-KW"/>
</dbReference>
<keyword evidence="4 5" id="KW-0238">DNA-binding</keyword>
<evidence type="ECO:0000256" key="1">
    <source>
        <dbReference type="ARBA" id="ARBA00022723"/>
    </source>
</evidence>
<protein>
    <recommendedName>
        <fullName evidence="6">THAP domain-containing protein 1</fullName>
    </recommendedName>
</protein>